<protein>
    <submittedName>
        <fullName evidence="8">Uncharacterized protein</fullName>
    </submittedName>
</protein>
<evidence type="ECO:0000313" key="8">
    <source>
        <dbReference type="EMBL" id="KAI5443992.1"/>
    </source>
</evidence>
<comment type="subcellular location">
    <subcellularLocation>
        <location evidence="1">Membrane</location>
        <topology evidence="1">Multi-pass membrane protein</topology>
    </subcellularLocation>
</comment>
<name>A0A9D5BHV2_PEA</name>
<dbReference type="EMBL" id="JAMSHJ010000001">
    <property type="protein sequence ID" value="KAI5443992.1"/>
    <property type="molecule type" value="Genomic_DNA"/>
</dbReference>
<dbReference type="Proteomes" id="UP001058974">
    <property type="component" value="Chromosome 1"/>
</dbReference>
<comment type="caution">
    <text evidence="8">The sequence shown here is derived from an EMBL/GenBank/DDBJ whole genome shotgun (WGS) entry which is preliminary data.</text>
</comment>
<evidence type="ECO:0000256" key="6">
    <source>
        <dbReference type="ARBA" id="ARBA00023136"/>
    </source>
</evidence>
<evidence type="ECO:0000313" key="9">
    <source>
        <dbReference type="Proteomes" id="UP001058974"/>
    </source>
</evidence>
<keyword evidence="6 7" id="KW-0472">Membrane</keyword>
<dbReference type="PANTHER" id="PTHR14233:SF18">
    <property type="entry name" value="OS05G0444300 PROTEIN"/>
    <property type="match status" value="1"/>
</dbReference>
<keyword evidence="9" id="KW-1185">Reference proteome</keyword>
<dbReference type="InterPro" id="IPR037185">
    <property type="entry name" value="EmrE-like"/>
</dbReference>
<dbReference type="GO" id="GO:0022857">
    <property type="term" value="F:transmembrane transporter activity"/>
    <property type="evidence" value="ECO:0007669"/>
    <property type="project" value="InterPro"/>
</dbReference>
<evidence type="ECO:0000256" key="5">
    <source>
        <dbReference type="ARBA" id="ARBA00022989"/>
    </source>
</evidence>
<dbReference type="GO" id="GO:0016020">
    <property type="term" value="C:membrane"/>
    <property type="evidence" value="ECO:0007669"/>
    <property type="project" value="UniProtKB-SubCell"/>
</dbReference>
<keyword evidence="4 7" id="KW-0812">Transmembrane</keyword>
<evidence type="ECO:0000256" key="3">
    <source>
        <dbReference type="ARBA" id="ARBA00022448"/>
    </source>
</evidence>
<evidence type="ECO:0000256" key="7">
    <source>
        <dbReference type="SAM" id="Phobius"/>
    </source>
</evidence>
<organism evidence="8 9">
    <name type="scientific">Pisum sativum</name>
    <name type="common">Garden pea</name>
    <name type="synonym">Lathyrus oleraceus</name>
    <dbReference type="NCBI Taxonomy" id="3888"/>
    <lineage>
        <taxon>Eukaryota</taxon>
        <taxon>Viridiplantae</taxon>
        <taxon>Streptophyta</taxon>
        <taxon>Embryophyta</taxon>
        <taxon>Tracheophyta</taxon>
        <taxon>Spermatophyta</taxon>
        <taxon>Magnoliopsida</taxon>
        <taxon>eudicotyledons</taxon>
        <taxon>Gunneridae</taxon>
        <taxon>Pentapetalae</taxon>
        <taxon>rosids</taxon>
        <taxon>fabids</taxon>
        <taxon>Fabales</taxon>
        <taxon>Fabaceae</taxon>
        <taxon>Papilionoideae</taxon>
        <taxon>50 kb inversion clade</taxon>
        <taxon>NPAAA clade</taxon>
        <taxon>Hologalegina</taxon>
        <taxon>IRL clade</taxon>
        <taxon>Fabeae</taxon>
        <taxon>Lathyrus</taxon>
    </lineage>
</organism>
<evidence type="ECO:0000256" key="1">
    <source>
        <dbReference type="ARBA" id="ARBA00004141"/>
    </source>
</evidence>
<dbReference type="SUPFAM" id="SSF103481">
    <property type="entry name" value="Multidrug resistance efflux transporter EmrE"/>
    <property type="match status" value="1"/>
</dbReference>
<reference evidence="8 9" key="1">
    <citation type="journal article" date="2022" name="Nat. Genet.">
        <title>Improved pea reference genome and pan-genome highlight genomic features and evolutionary characteristics.</title>
        <authorList>
            <person name="Yang T."/>
            <person name="Liu R."/>
            <person name="Luo Y."/>
            <person name="Hu S."/>
            <person name="Wang D."/>
            <person name="Wang C."/>
            <person name="Pandey M.K."/>
            <person name="Ge S."/>
            <person name="Xu Q."/>
            <person name="Li N."/>
            <person name="Li G."/>
            <person name="Huang Y."/>
            <person name="Saxena R.K."/>
            <person name="Ji Y."/>
            <person name="Li M."/>
            <person name="Yan X."/>
            <person name="He Y."/>
            <person name="Liu Y."/>
            <person name="Wang X."/>
            <person name="Xiang C."/>
            <person name="Varshney R.K."/>
            <person name="Ding H."/>
            <person name="Gao S."/>
            <person name="Zong X."/>
        </authorList>
    </citation>
    <scope>NUCLEOTIDE SEQUENCE [LARGE SCALE GENOMIC DNA]</scope>
    <source>
        <strain evidence="8 9">cv. Zhongwan 6</strain>
    </source>
</reference>
<comment type="similarity">
    <text evidence="2">Belongs to the SLC35F solute transporter family.</text>
</comment>
<gene>
    <name evidence="8" type="ORF">KIW84_012573</name>
</gene>
<dbReference type="InterPro" id="IPR052221">
    <property type="entry name" value="SLC35F_Transporter"/>
</dbReference>
<dbReference type="Gramene" id="Psat01G0257300-T1">
    <property type="protein sequence ID" value="KAI5443992.1"/>
    <property type="gene ID" value="KIW84_012573"/>
</dbReference>
<feature type="transmembrane region" description="Helical" evidence="7">
    <location>
        <begin position="77"/>
        <end position="97"/>
    </location>
</feature>
<evidence type="ECO:0000256" key="4">
    <source>
        <dbReference type="ARBA" id="ARBA00022692"/>
    </source>
</evidence>
<feature type="transmembrane region" description="Helical" evidence="7">
    <location>
        <begin position="109"/>
        <end position="126"/>
    </location>
</feature>
<feature type="transmembrane region" description="Helical" evidence="7">
    <location>
        <begin position="146"/>
        <end position="163"/>
    </location>
</feature>
<proteinExistence type="inferred from homology"/>
<feature type="transmembrane region" description="Helical" evidence="7">
    <location>
        <begin position="203"/>
        <end position="224"/>
    </location>
</feature>
<dbReference type="AlphaFoldDB" id="A0A9D5BHV2"/>
<dbReference type="InterPro" id="IPR009262">
    <property type="entry name" value="SLC35_F1/F2/F6"/>
</dbReference>
<evidence type="ECO:0000256" key="2">
    <source>
        <dbReference type="ARBA" id="ARBA00007863"/>
    </source>
</evidence>
<feature type="transmembrane region" description="Helical" evidence="7">
    <location>
        <begin position="175"/>
        <end position="197"/>
    </location>
</feature>
<dbReference type="PANTHER" id="PTHR14233">
    <property type="entry name" value="DUF914-RELATED"/>
    <property type="match status" value="1"/>
</dbReference>
<sequence>MVSAVTMMSGCCLLIDYVILVSWYWYLLLGFADAQGCYLVIKAYQYSSITSVTLLDCWTVPWVILLTWIFLGTRYSLWQLFGGTLCVLGLSLVLLSDTWDGGDGGGSKIILGDVLVIVGTVFYAISNVGEEFCVKKKDRVEVVAMIGVYGFLVTAVEVSVLELKTLESIKWSADIVLAFAGYGVSSFVFYSLAPFVLKLSGSTMFNLSLLTADMWAVVFRVFFYHQKSNGASSRVPSFFATIGMCPFYRRRVRSSNHVWIVRWRRVERIILLEENFPRFGVDQDMNLANLLAVNWFFLSVASEIFGSSKFGWSPSAPKISFLYGYKIFIEQCLDAWLFFDNIDIGLIWHLVTAGFIATDALYGTVTNSCIDASWLIPHVADWILWLGLQVPWELQYDLPDLPYFPDIGLLVYIWLITRYGPGYMHDV</sequence>
<keyword evidence="5 7" id="KW-1133">Transmembrane helix</keyword>
<feature type="transmembrane region" description="Helical" evidence="7">
    <location>
        <begin position="53"/>
        <end position="71"/>
    </location>
</feature>
<accession>A0A9D5BHV2</accession>
<dbReference type="Pfam" id="PF06027">
    <property type="entry name" value="SLC35F"/>
    <property type="match status" value="1"/>
</dbReference>
<keyword evidence="3" id="KW-0813">Transport</keyword>